<dbReference type="Gene3D" id="3.40.50.2300">
    <property type="match status" value="1"/>
</dbReference>
<dbReference type="PROSITE" id="PS50110">
    <property type="entry name" value="RESPONSE_REGULATORY"/>
    <property type="match status" value="1"/>
</dbReference>
<dbReference type="SMART" id="SM00862">
    <property type="entry name" value="Trans_reg_C"/>
    <property type="match status" value="1"/>
</dbReference>
<dbReference type="STRING" id="161896.UL81_09590"/>
<keyword evidence="2" id="KW-0902">Two-component regulatory system</keyword>
<name>A0A0F6TBC3_9CORY</name>
<keyword evidence="7" id="KW-1185">Reference proteome</keyword>
<evidence type="ECO:0000256" key="2">
    <source>
        <dbReference type="ARBA" id="ARBA00023012"/>
    </source>
</evidence>
<accession>A0A0F6TBC3</accession>
<dbReference type="CDD" id="cd00383">
    <property type="entry name" value="trans_reg_C"/>
    <property type="match status" value="1"/>
</dbReference>
<dbReference type="RefSeq" id="WP_035104535.1">
    <property type="nucleotide sequence ID" value="NZ_CP011311.1"/>
</dbReference>
<dbReference type="Pfam" id="PF00072">
    <property type="entry name" value="Response_reg"/>
    <property type="match status" value="1"/>
</dbReference>
<gene>
    <name evidence="6" type="ORF">UL81_09590</name>
</gene>
<dbReference type="InterPro" id="IPR039420">
    <property type="entry name" value="WalR-like"/>
</dbReference>
<reference evidence="6 7" key="1">
    <citation type="journal article" date="2015" name="Genome Announc.">
        <title>Complete Genome Sequence of Corynebacterium camporealensis DSM 44610, Isolated from the Milk of a Manchega Sheep with Subclinical Mastitis.</title>
        <authorList>
            <person name="Ruckert C."/>
            <person name="Albersmeier A."/>
            <person name="Winkler A."/>
            <person name="Tauch A."/>
        </authorList>
    </citation>
    <scope>NUCLEOTIDE SEQUENCE [LARGE SCALE GENOMIC DNA]</scope>
    <source>
        <strain evidence="6 7">DSM 44610</strain>
    </source>
</reference>
<dbReference type="Gene3D" id="1.10.10.10">
    <property type="entry name" value="Winged helix-like DNA-binding domain superfamily/Winged helix DNA-binding domain"/>
    <property type="match status" value="1"/>
</dbReference>
<dbReference type="GO" id="GO:0000976">
    <property type="term" value="F:transcription cis-regulatory region binding"/>
    <property type="evidence" value="ECO:0007669"/>
    <property type="project" value="TreeGrafter"/>
</dbReference>
<dbReference type="GO" id="GO:0006355">
    <property type="term" value="P:regulation of DNA-templated transcription"/>
    <property type="evidence" value="ECO:0007669"/>
    <property type="project" value="InterPro"/>
</dbReference>
<dbReference type="Pfam" id="PF00486">
    <property type="entry name" value="Trans_reg_C"/>
    <property type="match status" value="1"/>
</dbReference>
<dbReference type="GO" id="GO:0000156">
    <property type="term" value="F:phosphorelay response regulator activity"/>
    <property type="evidence" value="ECO:0007669"/>
    <property type="project" value="TreeGrafter"/>
</dbReference>
<dbReference type="InterPro" id="IPR001789">
    <property type="entry name" value="Sig_transdc_resp-reg_receiver"/>
</dbReference>
<dbReference type="HOGENOM" id="CLU_000445_30_1_11"/>
<evidence type="ECO:0000256" key="4">
    <source>
        <dbReference type="ARBA" id="ARBA00023125"/>
    </source>
</evidence>
<dbReference type="FunFam" id="1.10.10.10:FF:000005">
    <property type="entry name" value="Two-component system response regulator"/>
    <property type="match status" value="1"/>
</dbReference>
<dbReference type="SUPFAM" id="SSF52172">
    <property type="entry name" value="CheY-like"/>
    <property type="match status" value="1"/>
</dbReference>
<dbReference type="PANTHER" id="PTHR48111">
    <property type="entry name" value="REGULATOR OF RPOS"/>
    <property type="match status" value="1"/>
</dbReference>
<dbReference type="GO" id="GO:0032993">
    <property type="term" value="C:protein-DNA complex"/>
    <property type="evidence" value="ECO:0007669"/>
    <property type="project" value="TreeGrafter"/>
</dbReference>
<evidence type="ECO:0000313" key="7">
    <source>
        <dbReference type="Proteomes" id="UP000033566"/>
    </source>
</evidence>
<proteinExistence type="predicted"/>
<dbReference type="InterPro" id="IPR036388">
    <property type="entry name" value="WH-like_DNA-bd_sf"/>
</dbReference>
<dbReference type="PATRIC" id="fig|161896.4.peg.1871"/>
<keyword evidence="5" id="KW-0804">Transcription</keyword>
<protein>
    <submittedName>
        <fullName evidence="6">Response regulator with CheY-like receiver domain and winged-helix DNA-binding domain</fullName>
    </submittedName>
</protein>
<keyword evidence="1" id="KW-0597">Phosphoprotein</keyword>
<dbReference type="OrthoDB" id="5242569at2"/>
<dbReference type="Proteomes" id="UP000033566">
    <property type="component" value="Chromosome"/>
</dbReference>
<dbReference type="GO" id="GO:0005829">
    <property type="term" value="C:cytosol"/>
    <property type="evidence" value="ECO:0007669"/>
    <property type="project" value="TreeGrafter"/>
</dbReference>
<keyword evidence="3" id="KW-0805">Transcription regulation</keyword>
<evidence type="ECO:0000256" key="1">
    <source>
        <dbReference type="ARBA" id="ARBA00022553"/>
    </source>
</evidence>
<dbReference type="PROSITE" id="PS51755">
    <property type="entry name" value="OMPR_PHOB"/>
    <property type="match status" value="1"/>
</dbReference>
<keyword evidence="4 6" id="KW-0238">DNA-binding</keyword>
<evidence type="ECO:0000313" key="6">
    <source>
        <dbReference type="EMBL" id="AKE39854.1"/>
    </source>
</evidence>
<dbReference type="SMART" id="SM00448">
    <property type="entry name" value="REC"/>
    <property type="match status" value="1"/>
</dbReference>
<dbReference type="InterPro" id="IPR001867">
    <property type="entry name" value="OmpR/PhoB-type_DNA-bd"/>
</dbReference>
<dbReference type="PANTHER" id="PTHR48111:SF38">
    <property type="entry name" value="TWO-COMPONENT RESPONSE REGULATOR"/>
    <property type="match status" value="1"/>
</dbReference>
<dbReference type="KEGG" id="ccj:UL81_09590"/>
<dbReference type="InterPro" id="IPR011006">
    <property type="entry name" value="CheY-like_superfamily"/>
</dbReference>
<sequence>MNHILVAEDEVGIAEFLKRGFIDAGYECTVVDNGPAAFAQARSGDVDLMVLDLGLPHMDGVDVLSELRALKVDLPIIVLTARTSLPDRLRVLQGGADDYMAKPFLFAELLARVQLRLATKTSTPDDKLTHGDLLLDLHTHRAQLADGPWIELSSREFKLLEVFLRHPGQVLSRAQLLSQVWEMDFDPGSNVVDVYIRTLRKKIGAERIQTVRGAGYLLAD</sequence>
<evidence type="ECO:0000256" key="3">
    <source>
        <dbReference type="ARBA" id="ARBA00023015"/>
    </source>
</evidence>
<dbReference type="AlphaFoldDB" id="A0A0F6TBC3"/>
<dbReference type="EMBL" id="CP011311">
    <property type="protein sequence ID" value="AKE39854.1"/>
    <property type="molecule type" value="Genomic_DNA"/>
</dbReference>
<organism evidence="6 7">
    <name type="scientific">Corynebacterium camporealensis</name>
    <dbReference type="NCBI Taxonomy" id="161896"/>
    <lineage>
        <taxon>Bacteria</taxon>
        <taxon>Bacillati</taxon>
        <taxon>Actinomycetota</taxon>
        <taxon>Actinomycetes</taxon>
        <taxon>Mycobacteriales</taxon>
        <taxon>Corynebacteriaceae</taxon>
        <taxon>Corynebacterium</taxon>
    </lineage>
</organism>
<evidence type="ECO:0000256" key="5">
    <source>
        <dbReference type="ARBA" id="ARBA00023163"/>
    </source>
</evidence>